<name>A0A6P7PZ85_BETSP</name>
<feature type="region of interest" description="Disordered" evidence="2">
    <location>
        <begin position="512"/>
        <end position="549"/>
    </location>
</feature>
<keyword evidence="5" id="KW-1185">Reference proteome</keyword>
<dbReference type="InterPro" id="IPR050874">
    <property type="entry name" value="Diverse_PLD-related"/>
</dbReference>
<dbReference type="InterPro" id="IPR032803">
    <property type="entry name" value="PLDc_3"/>
</dbReference>
<keyword evidence="3" id="KW-0812">Transmembrane</keyword>
<evidence type="ECO:0000313" key="5">
    <source>
        <dbReference type="Proteomes" id="UP000515150"/>
    </source>
</evidence>
<dbReference type="PANTHER" id="PTHR10185:SF9">
    <property type="entry name" value="INACTIVE PHOSPHOLIPASE D5"/>
    <property type="match status" value="1"/>
</dbReference>
<evidence type="ECO:0000259" key="4">
    <source>
        <dbReference type="PROSITE" id="PS50035"/>
    </source>
</evidence>
<sequence length="612" mass="68231">MELRGLRGPTGGQDLKGQGLGFSMGGAALPASSIITAVQQQDYSASVWLRRREKLEHSQQKCIVIFALVCCFAVLVALIFSAVDVWGEDEDGITEENCSKECRVVLVENIPDDISFLENGTSHLPLSVGLCSLLDQAMRVVEIVSPLWLLNASDSEPSSRQGGALLSRLQGLKARGIQLKIASGLSGNSTELWTLATHNAEVHYLNTTALTKGHLNSSFWVVDRRHFYLGSASMDWRSLATRKELGVMMYNCSCLALDLHRVFALYWGLQYKDFIPSFWSKRLFALFNKDAPLELTLNHTKAQAYVSSSPDVFLPSDRTSDLEAISRVIQEAQRFIYISIIDYLPLLNSSSHRYWSRIDGLIREALILRKVRVRLLISCWENTHPLTFNFIWSLRSLCMEQANCSLEAKFFLPRALSDGGLQGINHNRFMVTDRAIYLGNLDWVGNDFTFNAGAGLVVSQPEGTEERNSTVVEQLKAAFERDWFSRYTRSLQANKSLVCNKHQTSMPVPVKSSHLGNRADTTAHNIQPAPIRNRHKSSGQASITGKHYRNRQDIADGLLLSIDSHQKTGQVKISHRGNKQVQTKGDNHKNPVDAQGQSAESSGSRELPNGLL</sequence>
<organism evidence="5 6">
    <name type="scientific">Betta splendens</name>
    <name type="common">Siamese fighting fish</name>
    <dbReference type="NCBI Taxonomy" id="158456"/>
    <lineage>
        <taxon>Eukaryota</taxon>
        <taxon>Metazoa</taxon>
        <taxon>Chordata</taxon>
        <taxon>Craniata</taxon>
        <taxon>Vertebrata</taxon>
        <taxon>Euteleostomi</taxon>
        <taxon>Actinopterygii</taxon>
        <taxon>Neopterygii</taxon>
        <taxon>Teleostei</taxon>
        <taxon>Neoteleostei</taxon>
        <taxon>Acanthomorphata</taxon>
        <taxon>Anabantaria</taxon>
        <taxon>Anabantiformes</taxon>
        <taxon>Anabantoidei</taxon>
        <taxon>Osphronemidae</taxon>
        <taxon>Betta</taxon>
    </lineage>
</organism>
<dbReference type="RefSeq" id="XP_029031715.1">
    <property type="nucleotide sequence ID" value="XM_029175882.3"/>
</dbReference>
<comment type="similarity">
    <text evidence="1">Belongs to the phospholipase D family.</text>
</comment>
<feature type="transmembrane region" description="Helical" evidence="3">
    <location>
        <begin position="62"/>
        <end position="83"/>
    </location>
</feature>
<dbReference type="PANTHER" id="PTHR10185">
    <property type="entry name" value="PHOSPHOLIPASE D - RELATED"/>
    <property type="match status" value="1"/>
</dbReference>
<dbReference type="GO" id="GO:0003824">
    <property type="term" value="F:catalytic activity"/>
    <property type="evidence" value="ECO:0007669"/>
    <property type="project" value="InterPro"/>
</dbReference>
<feature type="region of interest" description="Disordered" evidence="2">
    <location>
        <begin position="567"/>
        <end position="612"/>
    </location>
</feature>
<evidence type="ECO:0000256" key="3">
    <source>
        <dbReference type="SAM" id="Phobius"/>
    </source>
</evidence>
<evidence type="ECO:0000256" key="2">
    <source>
        <dbReference type="SAM" id="MobiDB-lite"/>
    </source>
</evidence>
<dbReference type="KEGG" id="bspl:114870797"/>
<dbReference type="Gene3D" id="3.30.870.10">
    <property type="entry name" value="Endonuclease Chain A"/>
    <property type="match status" value="2"/>
</dbReference>
<feature type="domain" description="PLD phosphodiesterase" evidence="4">
    <location>
        <begin position="421"/>
        <end position="447"/>
    </location>
</feature>
<dbReference type="InterPro" id="IPR001736">
    <property type="entry name" value="PLipase_D/transphosphatidylase"/>
</dbReference>
<reference evidence="6" key="1">
    <citation type="submission" date="2025-08" db="UniProtKB">
        <authorList>
            <consortium name="RefSeq"/>
        </authorList>
    </citation>
    <scope>IDENTIFICATION</scope>
</reference>
<dbReference type="AlphaFoldDB" id="A0A6P7PZ85"/>
<keyword evidence="3" id="KW-0472">Membrane</keyword>
<dbReference type="PROSITE" id="PS50035">
    <property type="entry name" value="PLD"/>
    <property type="match status" value="1"/>
</dbReference>
<evidence type="ECO:0000313" key="6">
    <source>
        <dbReference type="RefSeq" id="XP_029031715.1"/>
    </source>
</evidence>
<protein>
    <submittedName>
        <fullName evidence="6">Inactive phospholipase D5-like</fullName>
    </submittedName>
</protein>
<accession>A0A6P7PZ85</accession>
<dbReference type="Proteomes" id="UP000515150">
    <property type="component" value="Chromosome 15"/>
</dbReference>
<feature type="compositionally biased region" description="Polar residues" evidence="2">
    <location>
        <begin position="595"/>
        <end position="604"/>
    </location>
</feature>
<dbReference type="GeneID" id="114870797"/>
<dbReference type="OrthoDB" id="1923775at2759"/>
<proteinExistence type="inferred from homology"/>
<dbReference type="SUPFAM" id="SSF56024">
    <property type="entry name" value="Phospholipase D/nuclease"/>
    <property type="match status" value="2"/>
</dbReference>
<dbReference type="InParanoid" id="A0A6P7PZ85"/>
<dbReference type="SMART" id="SM00155">
    <property type="entry name" value="PLDc"/>
    <property type="match status" value="2"/>
</dbReference>
<evidence type="ECO:0000256" key="1">
    <source>
        <dbReference type="ARBA" id="ARBA00008664"/>
    </source>
</evidence>
<gene>
    <name evidence="6" type="primary">LOC114870797</name>
</gene>
<keyword evidence="3" id="KW-1133">Transmembrane helix</keyword>
<dbReference type="Pfam" id="PF13918">
    <property type="entry name" value="PLDc_3"/>
    <property type="match status" value="1"/>
</dbReference>